<feature type="domain" description="Secretion system C-terminal sorting" evidence="2">
    <location>
        <begin position="1094"/>
        <end position="1161"/>
    </location>
</feature>
<dbReference type="RefSeq" id="WP_386097675.1">
    <property type="nucleotide sequence ID" value="NZ_JBHSAT010000004.1"/>
</dbReference>
<sequence length="1166" mass="131419">MKYLSIAFISISFLLPAQEFFSPESQLSFGSNNHTNRDISYFSIADEFDNIIAVGTTEKDSSFTDIVLSKFDNDLNLQWQRSFSEDTDLSYDIPLSLQTDLNNNIYISFRSSHNVSNTNGDAVIKKYSSDGDMLWTINITSELEYDVFDYKYFNVYVSENGTLNAIYFPVSYESNSSPIHFITISVDGSIVDQYSIELNTQLFKENFINGKYVLFYTEPIDENFLEFNTFYRILDSSSDLVYQLNDQSEFPSNFNTSNFEHFNFLTNSNHESYLVWQEYNLPELNEIYYSKINANGIMAYNLSSGDSISSYYLSSFLNSGDELNILSNSSAESTSSLNLTLNVYDVDGYVLSSHVDSDTQAGSVKVEKDNSILAFTQENKIRLYDQSLSLLNESAILSANNINDVSKTSLNEIVTSETSLDKMYPDSDYFTQMDVVLNKFNSNSQVGSYSFGGIGTSKVNRINTLIDNEDKHYVLLEEKLGPDNTSIGGSRAPETRRIERLDESLNSIWSIPLDNEFIDGINEAVDSDNNLYINTLVFDPVTNQITYELIKISSFGEVIFQTTSENSYELHVDHNNNVVLFANEYNSSTNENDFKTYTYSSENGTLLSQKSFESQEAISSFNDTNDDFYIYTYTGQRELGDDQPTILSIYRNMDLHQSIVMNMAFGNEEIDLRTISEPNLSGTISFGSRSGQLHEKLHKVSLSGSYSSIPVSNIIETTKILDDGSVFVIIDDDNIDGGHIEIYNENLIYETGGPSAFYGSKIFLINDYIFLYRHFDSTFHVFNKDGVLVDKLVIEGDLFTGNLSSTNKFIISGTFGNQIYTFQQFSWTRGFLSHYLYNGPNDDDGDGIGNSIDQCQNTPNGEDVNNQGCSTSQIDSDSDGVVDNVDQCPFTETGLDVNEQGCALNQIDSDSDGVFDNVDLCQNSVLVDYVNEYGCFELPDNNFRVETLSETCPGENNGKIKIDAIHNLNYQAQVNNQVYNFTETLEIENLSPGTYTLKISINDENYDQHFNLNIESSESLTGRFATSSGLLTLVIDQGSKPYKVYKNNQLITTTNLNNLIIPHNPNDNIRVSSSKDCEGELIYCATCPEQLKGYPNPTSGLLFIDLDYSYNETKINIYDAKMRLLKNVSPQAIEGKAKIDLSTFSNGVYYIRFEKPNSLFIKVIKI</sequence>
<dbReference type="InterPro" id="IPR026444">
    <property type="entry name" value="Secre_tail"/>
</dbReference>
<evidence type="ECO:0000259" key="2">
    <source>
        <dbReference type="Pfam" id="PF18962"/>
    </source>
</evidence>
<gene>
    <name evidence="3" type="ORF">ACFOSX_05130</name>
</gene>
<dbReference type="NCBIfam" id="TIGR04183">
    <property type="entry name" value="Por_Secre_tail"/>
    <property type="match status" value="1"/>
</dbReference>
<comment type="caution">
    <text evidence="3">The sequence shown here is derived from an EMBL/GenBank/DDBJ whole genome shotgun (WGS) entry which is preliminary data.</text>
</comment>
<evidence type="ECO:0000313" key="3">
    <source>
        <dbReference type="EMBL" id="MFC3876609.1"/>
    </source>
</evidence>
<dbReference type="Gene3D" id="4.10.1080.10">
    <property type="entry name" value="TSP type-3 repeat"/>
    <property type="match status" value="1"/>
</dbReference>
<proteinExistence type="predicted"/>
<keyword evidence="4" id="KW-1185">Reference proteome</keyword>
<dbReference type="InterPro" id="IPR028974">
    <property type="entry name" value="TSP_type-3_rpt"/>
</dbReference>
<dbReference type="Pfam" id="PF02412">
    <property type="entry name" value="TSP_3"/>
    <property type="match status" value="1"/>
</dbReference>
<dbReference type="Pfam" id="PF18962">
    <property type="entry name" value="Por_Secre_tail"/>
    <property type="match status" value="1"/>
</dbReference>
<reference evidence="4" key="1">
    <citation type="journal article" date="2019" name="Int. J. Syst. Evol. Microbiol.">
        <title>The Global Catalogue of Microorganisms (GCM) 10K type strain sequencing project: providing services to taxonomists for standard genome sequencing and annotation.</title>
        <authorList>
            <consortium name="The Broad Institute Genomics Platform"/>
            <consortium name="The Broad Institute Genome Sequencing Center for Infectious Disease"/>
            <person name="Wu L."/>
            <person name="Ma J."/>
        </authorList>
    </citation>
    <scope>NUCLEOTIDE SEQUENCE [LARGE SCALE GENOMIC DNA]</scope>
    <source>
        <strain evidence="4">CECT 8979</strain>
    </source>
</reference>
<dbReference type="SUPFAM" id="SSF103647">
    <property type="entry name" value="TSP type-3 repeat"/>
    <property type="match status" value="1"/>
</dbReference>
<dbReference type="Proteomes" id="UP001595812">
    <property type="component" value="Unassembled WGS sequence"/>
</dbReference>
<organism evidence="3 4">
    <name type="scientific">Winogradskyella maritima</name>
    <dbReference type="NCBI Taxonomy" id="1517766"/>
    <lineage>
        <taxon>Bacteria</taxon>
        <taxon>Pseudomonadati</taxon>
        <taxon>Bacteroidota</taxon>
        <taxon>Flavobacteriia</taxon>
        <taxon>Flavobacteriales</taxon>
        <taxon>Flavobacteriaceae</taxon>
        <taxon>Winogradskyella</taxon>
    </lineage>
</organism>
<dbReference type="EMBL" id="JBHSAT010000004">
    <property type="protein sequence ID" value="MFC3876609.1"/>
    <property type="molecule type" value="Genomic_DNA"/>
</dbReference>
<protein>
    <submittedName>
        <fullName evidence="3">T9SS type A sorting domain-containing protein</fullName>
    </submittedName>
</protein>
<accession>A0ABV8AGN7</accession>
<dbReference type="InterPro" id="IPR003367">
    <property type="entry name" value="Thrombospondin_3-like_rpt"/>
</dbReference>
<keyword evidence="1" id="KW-0732">Signal</keyword>
<evidence type="ECO:0000256" key="1">
    <source>
        <dbReference type="ARBA" id="ARBA00022729"/>
    </source>
</evidence>
<name>A0ABV8AGN7_9FLAO</name>
<evidence type="ECO:0000313" key="4">
    <source>
        <dbReference type="Proteomes" id="UP001595812"/>
    </source>
</evidence>